<dbReference type="InterPro" id="IPR009061">
    <property type="entry name" value="DNA-bd_dom_put_sf"/>
</dbReference>
<dbReference type="Gene3D" id="1.10.1660.10">
    <property type="match status" value="1"/>
</dbReference>
<reference evidence="7 9" key="1">
    <citation type="submission" date="2016-11" db="EMBL/GenBank/DDBJ databases">
        <authorList>
            <person name="Klemetsen T."/>
        </authorList>
    </citation>
    <scope>NUCLEOTIDE SEQUENCE [LARGE SCALE GENOMIC DNA]</scope>
    <source>
        <strain evidence="7">MT 2528</strain>
    </source>
</reference>
<keyword evidence="3" id="KW-0408">Iron</keyword>
<dbReference type="InterPro" id="IPR010211">
    <property type="entry name" value="Redox-sen_tscrpt-act_SoxR"/>
</dbReference>
<evidence type="ECO:0000313" key="7">
    <source>
        <dbReference type="EMBL" id="SGY99163.1"/>
    </source>
</evidence>
<proteinExistence type="predicted"/>
<dbReference type="PROSITE" id="PS50937">
    <property type="entry name" value="HTH_MERR_2"/>
    <property type="match status" value="1"/>
</dbReference>
<dbReference type="InterPro" id="IPR000551">
    <property type="entry name" value="MerR-type_HTH_dom"/>
</dbReference>
<dbReference type="Proteomes" id="UP000182660">
    <property type="component" value="Unassembled WGS sequence"/>
</dbReference>
<organism evidence="8 10">
    <name type="scientific">Moritella viscosa</name>
    <dbReference type="NCBI Taxonomy" id="80854"/>
    <lineage>
        <taxon>Bacteria</taxon>
        <taxon>Pseudomonadati</taxon>
        <taxon>Pseudomonadota</taxon>
        <taxon>Gammaproteobacteria</taxon>
        <taxon>Alteromonadales</taxon>
        <taxon>Moritellaceae</taxon>
        <taxon>Moritella</taxon>
    </lineage>
</organism>
<dbReference type="EMBL" id="FPLD01000112">
    <property type="protein sequence ID" value="SGZ13822.1"/>
    <property type="molecule type" value="Genomic_DNA"/>
</dbReference>
<name>A0A1K9ZM83_9GAMM</name>
<dbReference type="GeneID" id="61297596"/>
<keyword evidence="2" id="KW-0479">Metal-binding</keyword>
<protein>
    <recommendedName>
        <fullName evidence="1">Redox-sensitive transcriptional activator SoxR</fullName>
    </recommendedName>
</protein>
<evidence type="ECO:0000313" key="10">
    <source>
        <dbReference type="Proteomes" id="UP000183794"/>
    </source>
</evidence>
<dbReference type="CDD" id="cd01110">
    <property type="entry name" value="HTH_SoxR"/>
    <property type="match status" value="1"/>
</dbReference>
<keyword evidence="5" id="KW-0238">DNA-binding</keyword>
<dbReference type="Pfam" id="PF13411">
    <property type="entry name" value="MerR_1"/>
    <property type="match status" value="1"/>
</dbReference>
<dbReference type="RefSeq" id="WP_075473249.1">
    <property type="nucleotide sequence ID" value="NZ_CAWQZC010000024.1"/>
</dbReference>
<dbReference type="InterPro" id="IPR047057">
    <property type="entry name" value="MerR_fam"/>
</dbReference>
<keyword evidence="9" id="KW-1185">Reference proteome</keyword>
<dbReference type="GO" id="GO:0051537">
    <property type="term" value="F:2 iron, 2 sulfur cluster binding"/>
    <property type="evidence" value="ECO:0007669"/>
    <property type="project" value="UniProtKB-KW"/>
</dbReference>
<keyword evidence="2" id="KW-0001">2Fe-2S</keyword>
<dbReference type="SMART" id="SM00422">
    <property type="entry name" value="HTH_MERR"/>
    <property type="match status" value="1"/>
</dbReference>
<evidence type="ECO:0000259" key="6">
    <source>
        <dbReference type="PROSITE" id="PS50937"/>
    </source>
</evidence>
<dbReference type="PANTHER" id="PTHR30204">
    <property type="entry name" value="REDOX-CYCLING DRUG-SENSING TRANSCRIPTIONAL ACTIVATOR SOXR"/>
    <property type="match status" value="1"/>
</dbReference>
<dbReference type="Proteomes" id="UP000183794">
    <property type="component" value="Unassembled WGS sequence"/>
</dbReference>
<evidence type="ECO:0000313" key="9">
    <source>
        <dbReference type="Proteomes" id="UP000182660"/>
    </source>
</evidence>
<dbReference type="SUPFAM" id="SSF46955">
    <property type="entry name" value="Putative DNA-binding domain"/>
    <property type="match status" value="1"/>
</dbReference>
<dbReference type="PRINTS" id="PR00040">
    <property type="entry name" value="HTHMERR"/>
</dbReference>
<evidence type="ECO:0000256" key="3">
    <source>
        <dbReference type="ARBA" id="ARBA00023004"/>
    </source>
</evidence>
<evidence type="ECO:0000313" key="8">
    <source>
        <dbReference type="EMBL" id="SGZ13822.1"/>
    </source>
</evidence>
<evidence type="ECO:0000256" key="4">
    <source>
        <dbReference type="ARBA" id="ARBA00023014"/>
    </source>
</evidence>
<sequence length="144" mass="16327">MEMSVGQVATRAGVKVSTLHFYETKGLIQSRRNAGNQRRYDRSVLRRISVIKMAQKLGVSLQEVILMLSHLSKENAPTEEEWRAMANVWKLQLDERINRLQALRDDLDECIGCGCLSINKCKLRNPQDILAQTGKGAVLWESSN</sequence>
<dbReference type="GO" id="GO:0003677">
    <property type="term" value="F:DNA binding"/>
    <property type="evidence" value="ECO:0007669"/>
    <property type="project" value="UniProtKB-KW"/>
</dbReference>
<dbReference type="NCBIfam" id="TIGR01950">
    <property type="entry name" value="SoxR"/>
    <property type="match status" value="1"/>
</dbReference>
<dbReference type="EMBL" id="FPLJ01000083">
    <property type="protein sequence ID" value="SGY99163.1"/>
    <property type="molecule type" value="Genomic_DNA"/>
</dbReference>
<dbReference type="PROSITE" id="PS00552">
    <property type="entry name" value="HTH_MERR_1"/>
    <property type="match status" value="1"/>
</dbReference>
<keyword evidence="4" id="KW-0411">Iron-sulfur</keyword>
<dbReference type="OrthoDB" id="9802944at2"/>
<gene>
    <name evidence="7" type="ORF">MT2528_3790</name>
    <name evidence="8" type="ORF">NVI5450_3970</name>
</gene>
<evidence type="ECO:0000256" key="2">
    <source>
        <dbReference type="ARBA" id="ARBA00022714"/>
    </source>
</evidence>
<feature type="domain" description="HTH merR-type" evidence="6">
    <location>
        <begin position="1"/>
        <end position="70"/>
    </location>
</feature>
<dbReference type="AlphaFoldDB" id="A0A1K9ZM83"/>
<accession>A0A1K9ZM83</accession>
<evidence type="ECO:0000256" key="5">
    <source>
        <dbReference type="ARBA" id="ARBA00023125"/>
    </source>
</evidence>
<dbReference type="PANTHER" id="PTHR30204:SF0">
    <property type="entry name" value="REDOX-SENSITIVE TRANSCRIPTIONAL ACTIVATOR SOXR"/>
    <property type="match status" value="1"/>
</dbReference>
<dbReference type="GO" id="GO:0003700">
    <property type="term" value="F:DNA-binding transcription factor activity"/>
    <property type="evidence" value="ECO:0007669"/>
    <property type="project" value="InterPro"/>
</dbReference>
<evidence type="ECO:0000256" key="1">
    <source>
        <dbReference type="ARBA" id="ARBA00014474"/>
    </source>
</evidence>
<dbReference type="GO" id="GO:0006979">
    <property type="term" value="P:response to oxidative stress"/>
    <property type="evidence" value="ECO:0007669"/>
    <property type="project" value="InterPro"/>
</dbReference>
<reference evidence="8 10" key="2">
    <citation type="submission" date="2016-11" db="EMBL/GenBank/DDBJ databases">
        <authorList>
            <person name="Jaros S."/>
            <person name="Januszkiewicz K."/>
            <person name="Wedrychowicz H."/>
        </authorList>
    </citation>
    <scope>NUCLEOTIDE SEQUENCE [LARGE SCALE GENOMIC DNA]</scope>
    <source>
        <strain evidence="8">NVI 5450</strain>
    </source>
</reference>